<dbReference type="GO" id="GO:0020037">
    <property type="term" value="F:heme binding"/>
    <property type="evidence" value="ECO:0007669"/>
    <property type="project" value="InterPro"/>
</dbReference>
<dbReference type="PANTHER" id="PTHR47582:SF1">
    <property type="entry name" value="P450, PUTATIVE (EUROFUNG)-RELATED"/>
    <property type="match status" value="1"/>
</dbReference>
<protein>
    <recommendedName>
        <fullName evidence="3">Cytochrome P450</fullName>
    </recommendedName>
</protein>
<dbReference type="Proteomes" id="UP000758155">
    <property type="component" value="Unassembled WGS sequence"/>
</dbReference>
<evidence type="ECO:0008006" key="3">
    <source>
        <dbReference type="Google" id="ProtNLM"/>
    </source>
</evidence>
<evidence type="ECO:0000313" key="1">
    <source>
        <dbReference type="EMBL" id="KAF3042236.1"/>
    </source>
</evidence>
<sequence length="406" mass="45911">MALVPASKSFLTDPDTGMAKRELSKLFNEQLRSLKNLRDFSAQLQFQIDEHWTETLPLGNGTSRIGLAGWVFDMLAHSMGTVFWGKKGPFEDTFFREQLRVFIQNLEALRNPLFFLIPRNLRLAREYVRRTLDQAAADEAYGDKSQLPTLFQRLAIVYEVHGVPSDGFTDCHLVAIVGLLSNVINIMAWAMCHITADKELEASISAELKAVVDNRVTFGVKEEQTDLQLDVDKVRSACPLLLATWYELLRVYGDSPVARYVDKDCVFDAEYRIKQGSMVMTPIHLRNFNQDIWGPDADAFRPSRFLRKQSGHIDSDLVKHLEVFGLPGMHQCPGRYLAMNMFLALVAKVLLTFEITPALGAVLSIPKRKETMLGLPVMADDPDVWIKRRPGVRSVHVGFEAVRAGW</sequence>
<accession>A0A9P4WUE9</accession>
<dbReference type="PANTHER" id="PTHR47582">
    <property type="entry name" value="P450, PUTATIVE (EUROFUNG)-RELATED"/>
    <property type="match status" value="1"/>
</dbReference>
<name>A0A9P4WUE9_9PLEO</name>
<comment type="caution">
    <text evidence="1">The sequence shown here is derived from an EMBL/GenBank/DDBJ whole genome shotgun (WGS) entry which is preliminary data.</text>
</comment>
<proteinExistence type="predicted"/>
<dbReference type="GO" id="GO:0004497">
    <property type="term" value="F:monooxygenase activity"/>
    <property type="evidence" value="ECO:0007669"/>
    <property type="project" value="InterPro"/>
</dbReference>
<dbReference type="InterPro" id="IPR036396">
    <property type="entry name" value="Cyt_P450_sf"/>
</dbReference>
<keyword evidence="2" id="KW-1185">Reference proteome</keyword>
<dbReference type="AlphaFoldDB" id="A0A9P4WUE9"/>
<reference evidence="1" key="1">
    <citation type="submission" date="2019-04" db="EMBL/GenBank/DDBJ databases">
        <title>Sequencing of skin fungus with MAO and IRED activity.</title>
        <authorList>
            <person name="Marsaioli A.J."/>
            <person name="Bonatto J.M.C."/>
            <person name="Reis Junior O."/>
        </authorList>
    </citation>
    <scope>NUCLEOTIDE SEQUENCE</scope>
    <source>
        <strain evidence="1">28M1</strain>
    </source>
</reference>
<dbReference type="OrthoDB" id="1470350at2759"/>
<dbReference type="GO" id="GO:0016705">
    <property type="term" value="F:oxidoreductase activity, acting on paired donors, with incorporation or reduction of molecular oxygen"/>
    <property type="evidence" value="ECO:0007669"/>
    <property type="project" value="InterPro"/>
</dbReference>
<dbReference type="EMBL" id="SWKV01000017">
    <property type="protein sequence ID" value="KAF3042236.1"/>
    <property type="molecule type" value="Genomic_DNA"/>
</dbReference>
<organism evidence="1 2">
    <name type="scientific">Didymella heteroderae</name>
    <dbReference type="NCBI Taxonomy" id="1769908"/>
    <lineage>
        <taxon>Eukaryota</taxon>
        <taxon>Fungi</taxon>
        <taxon>Dikarya</taxon>
        <taxon>Ascomycota</taxon>
        <taxon>Pezizomycotina</taxon>
        <taxon>Dothideomycetes</taxon>
        <taxon>Pleosporomycetidae</taxon>
        <taxon>Pleosporales</taxon>
        <taxon>Pleosporineae</taxon>
        <taxon>Didymellaceae</taxon>
        <taxon>Didymella</taxon>
    </lineage>
</organism>
<dbReference type="SUPFAM" id="SSF48264">
    <property type="entry name" value="Cytochrome P450"/>
    <property type="match status" value="1"/>
</dbReference>
<dbReference type="Pfam" id="PF00067">
    <property type="entry name" value="p450"/>
    <property type="match status" value="1"/>
</dbReference>
<dbReference type="InterPro" id="IPR001128">
    <property type="entry name" value="Cyt_P450"/>
</dbReference>
<dbReference type="GO" id="GO:0005506">
    <property type="term" value="F:iron ion binding"/>
    <property type="evidence" value="ECO:0007669"/>
    <property type="project" value="InterPro"/>
</dbReference>
<dbReference type="Gene3D" id="1.10.630.10">
    <property type="entry name" value="Cytochrome P450"/>
    <property type="match status" value="1"/>
</dbReference>
<evidence type="ECO:0000313" key="2">
    <source>
        <dbReference type="Proteomes" id="UP000758155"/>
    </source>
</evidence>
<gene>
    <name evidence="1" type="ORF">E8E12_010026</name>
</gene>
<dbReference type="InterPro" id="IPR053007">
    <property type="entry name" value="CYP450_monoxygenase_sec-met"/>
</dbReference>